<keyword evidence="1" id="KW-0805">Transcription regulation</keyword>
<organism evidence="5 6">
    <name type="scientific">Fodinibius halophilus</name>
    <dbReference type="NCBI Taxonomy" id="1736908"/>
    <lineage>
        <taxon>Bacteria</taxon>
        <taxon>Pseudomonadati</taxon>
        <taxon>Balneolota</taxon>
        <taxon>Balneolia</taxon>
        <taxon>Balneolales</taxon>
        <taxon>Balneolaceae</taxon>
        <taxon>Fodinibius</taxon>
    </lineage>
</organism>
<dbReference type="InterPro" id="IPR000792">
    <property type="entry name" value="Tscrpt_reg_LuxR_C"/>
</dbReference>
<name>A0A6M1T402_9BACT</name>
<keyword evidence="3" id="KW-0804">Transcription</keyword>
<dbReference type="PROSITE" id="PS50043">
    <property type="entry name" value="HTH_LUXR_2"/>
    <property type="match status" value="1"/>
</dbReference>
<dbReference type="GO" id="GO:0006355">
    <property type="term" value="P:regulation of DNA-templated transcription"/>
    <property type="evidence" value="ECO:0007669"/>
    <property type="project" value="InterPro"/>
</dbReference>
<evidence type="ECO:0000313" key="5">
    <source>
        <dbReference type="EMBL" id="NGP87383.1"/>
    </source>
</evidence>
<evidence type="ECO:0000259" key="4">
    <source>
        <dbReference type="PROSITE" id="PS50043"/>
    </source>
</evidence>
<keyword evidence="2" id="KW-0238">DNA-binding</keyword>
<evidence type="ECO:0000256" key="1">
    <source>
        <dbReference type="ARBA" id="ARBA00023015"/>
    </source>
</evidence>
<dbReference type="PRINTS" id="PR00038">
    <property type="entry name" value="HTHLUXR"/>
</dbReference>
<dbReference type="PANTHER" id="PTHR44688">
    <property type="entry name" value="DNA-BINDING TRANSCRIPTIONAL ACTIVATOR DEVR_DOSR"/>
    <property type="match status" value="1"/>
</dbReference>
<dbReference type="AlphaFoldDB" id="A0A6M1T402"/>
<sequence length="100" mass="11935">MWLCTPLTQSLLYETKNIWRAMDVKNNYTPEYVKALKKLTYSEIKVLDKVAEGYTSKEIAKILNNSPRTIEKHRENINKKLNLKHNGNLFQWCEEYVNER</sequence>
<evidence type="ECO:0000256" key="2">
    <source>
        <dbReference type="ARBA" id="ARBA00023125"/>
    </source>
</evidence>
<comment type="caution">
    <text evidence="5">The sequence shown here is derived from an EMBL/GenBank/DDBJ whole genome shotgun (WGS) entry which is preliminary data.</text>
</comment>
<reference evidence="5 6" key="1">
    <citation type="submission" date="2020-02" db="EMBL/GenBank/DDBJ databases">
        <title>Aliifodinibius halophilus 2W32, complete genome.</title>
        <authorList>
            <person name="Li Y."/>
            <person name="Wu S."/>
        </authorList>
    </citation>
    <scope>NUCLEOTIDE SEQUENCE [LARGE SCALE GENOMIC DNA]</scope>
    <source>
        <strain evidence="5 6">2W32</strain>
    </source>
</reference>
<dbReference type="SUPFAM" id="SSF46894">
    <property type="entry name" value="C-terminal effector domain of the bipartite response regulators"/>
    <property type="match status" value="1"/>
</dbReference>
<evidence type="ECO:0000313" key="6">
    <source>
        <dbReference type="Proteomes" id="UP000479132"/>
    </source>
</evidence>
<dbReference type="PANTHER" id="PTHR44688:SF16">
    <property type="entry name" value="DNA-BINDING TRANSCRIPTIONAL ACTIVATOR DEVR_DOSR"/>
    <property type="match status" value="1"/>
</dbReference>
<dbReference type="InterPro" id="IPR036388">
    <property type="entry name" value="WH-like_DNA-bd_sf"/>
</dbReference>
<dbReference type="CDD" id="cd06170">
    <property type="entry name" value="LuxR_C_like"/>
    <property type="match status" value="1"/>
</dbReference>
<protein>
    <submittedName>
        <fullName evidence="5">Helix-turn-helix transcriptional regulator</fullName>
    </submittedName>
</protein>
<dbReference type="Pfam" id="PF00196">
    <property type="entry name" value="GerE"/>
    <property type="match status" value="1"/>
</dbReference>
<gene>
    <name evidence="5" type="ORF">G3569_03370</name>
</gene>
<accession>A0A6M1T402</accession>
<keyword evidence="6" id="KW-1185">Reference proteome</keyword>
<dbReference type="InterPro" id="IPR016032">
    <property type="entry name" value="Sig_transdc_resp-reg_C-effctor"/>
</dbReference>
<proteinExistence type="predicted"/>
<feature type="domain" description="HTH luxR-type" evidence="4">
    <location>
        <begin position="32"/>
        <end position="97"/>
    </location>
</feature>
<dbReference type="Proteomes" id="UP000479132">
    <property type="component" value="Unassembled WGS sequence"/>
</dbReference>
<dbReference type="SMART" id="SM00421">
    <property type="entry name" value="HTH_LUXR"/>
    <property type="match status" value="1"/>
</dbReference>
<evidence type="ECO:0000256" key="3">
    <source>
        <dbReference type="ARBA" id="ARBA00023163"/>
    </source>
</evidence>
<dbReference type="GO" id="GO:0003677">
    <property type="term" value="F:DNA binding"/>
    <property type="evidence" value="ECO:0007669"/>
    <property type="project" value="UniProtKB-KW"/>
</dbReference>
<dbReference type="EMBL" id="JAALLS010000003">
    <property type="protein sequence ID" value="NGP87383.1"/>
    <property type="molecule type" value="Genomic_DNA"/>
</dbReference>
<dbReference type="Gene3D" id="1.10.10.10">
    <property type="entry name" value="Winged helix-like DNA-binding domain superfamily/Winged helix DNA-binding domain"/>
    <property type="match status" value="1"/>
</dbReference>